<evidence type="ECO:0000256" key="9">
    <source>
        <dbReference type="SAM" id="MobiDB-lite"/>
    </source>
</evidence>
<dbReference type="SUPFAM" id="SSF51905">
    <property type="entry name" value="FAD/NAD(P)-binding domain"/>
    <property type="match status" value="1"/>
</dbReference>
<dbReference type="GO" id="GO:0019430">
    <property type="term" value="P:removal of superoxide radicals"/>
    <property type="evidence" value="ECO:0007669"/>
    <property type="project" value="UniProtKB-UniRule"/>
</dbReference>
<proteinExistence type="inferred from homology"/>
<dbReference type="InterPro" id="IPR005982">
    <property type="entry name" value="Thioredox_Rdtase"/>
</dbReference>
<dbReference type="PANTHER" id="PTHR48105">
    <property type="entry name" value="THIOREDOXIN REDUCTASE 1-RELATED-RELATED"/>
    <property type="match status" value="1"/>
</dbReference>
<dbReference type="GO" id="GO:0005737">
    <property type="term" value="C:cytoplasm"/>
    <property type="evidence" value="ECO:0007669"/>
    <property type="project" value="InterPro"/>
</dbReference>
<protein>
    <recommendedName>
        <fullName evidence="7">Thioredoxin reductase</fullName>
        <ecNumber evidence="7">1.8.1.9</ecNumber>
    </recommendedName>
</protein>
<keyword evidence="5" id="KW-1015">Disulfide bond</keyword>
<evidence type="ECO:0000256" key="5">
    <source>
        <dbReference type="ARBA" id="ARBA00023157"/>
    </source>
</evidence>
<accession>A0A259U0L6</accession>
<dbReference type="Pfam" id="PF07992">
    <property type="entry name" value="Pyr_redox_2"/>
    <property type="match status" value="1"/>
</dbReference>
<evidence type="ECO:0000256" key="6">
    <source>
        <dbReference type="ARBA" id="ARBA00023284"/>
    </source>
</evidence>
<keyword evidence="2 7" id="KW-0285">Flavoprotein</keyword>
<keyword evidence="12" id="KW-1185">Reference proteome</keyword>
<dbReference type="InterPro" id="IPR023753">
    <property type="entry name" value="FAD/NAD-binding_dom"/>
</dbReference>
<evidence type="ECO:0000256" key="3">
    <source>
        <dbReference type="ARBA" id="ARBA00022827"/>
    </source>
</evidence>
<feature type="domain" description="FAD/NAD(P)-binding" evidence="10">
    <location>
        <begin position="23"/>
        <end position="336"/>
    </location>
</feature>
<dbReference type="FunCoup" id="A0A259U0L6">
    <property type="interactions" value="412"/>
</dbReference>
<evidence type="ECO:0000259" key="10">
    <source>
        <dbReference type="Pfam" id="PF07992"/>
    </source>
</evidence>
<reference evidence="11 12" key="1">
    <citation type="submission" date="2016-11" db="EMBL/GenBank/DDBJ databases">
        <title>Study of marine rhodopsin-containing bacteria.</title>
        <authorList>
            <person name="Yoshizawa S."/>
            <person name="Kumagai Y."/>
            <person name="Kogure K."/>
        </authorList>
    </citation>
    <scope>NUCLEOTIDE SEQUENCE [LARGE SCALE GENOMIC DNA]</scope>
    <source>
        <strain evidence="11 12">SG-29</strain>
    </source>
</reference>
<evidence type="ECO:0000256" key="4">
    <source>
        <dbReference type="ARBA" id="ARBA00023002"/>
    </source>
</evidence>
<evidence type="ECO:0000256" key="1">
    <source>
        <dbReference type="ARBA" id="ARBA00009333"/>
    </source>
</evidence>
<evidence type="ECO:0000256" key="8">
    <source>
        <dbReference type="RuleBase" id="RU003881"/>
    </source>
</evidence>
<keyword evidence="4 7" id="KW-0560">Oxidoreductase</keyword>
<dbReference type="InParanoid" id="A0A259U0L6"/>
<evidence type="ECO:0000256" key="2">
    <source>
        <dbReference type="ARBA" id="ARBA00022630"/>
    </source>
</evidence>
<dbReference type="NCBIfam" id="TIGR01292">
    <property type="entry name" value="TRX_reduct"/>
    <property type="match status" value="1"/>
</dbReference>
<dbReference type="PRINTS" id="PR00469">
    <property type="entry name" value="PNDRDTASEII"/>
</dbReference>
<comment type="cofactor">
    <cofactor evidence="8">
        <name>FAD</name>
        <dbReference type="ChEBI" id="CHEBI:57692"/>
    </cofactor>
    <text evidence="8">Binds 1 FAD per subunit.</text>
</comment>
<dbReference type="RefSeq" id="WP_094548971.1">
    <property type="nucleotide sequence ID" value="NZ_MQWB01000001.1"/>
</dbReference>
<dbReference type="PROSITE" id="PS00573">
    <property type="entry name" value="PYRIDINE_REDOX_2"/>
    <property type="match status" value="1"/>
</dbReference>
<sequence>MSAAPVSTPFPEGLDWSAAERHAVVILGSGPAGLTAALYAARANLAPLVLQGLEPGGQLTTTTDVENFPGYPDGIMGPEMMQDFEKQATRFGAELRYGSVTHVDLAPEARGGADQLSDARSDAASGDGEAALVPHRLVVDEETPLLADAIIVATGASAKYLGLENEKRLLGRGVSACATCDGAFFRNEAIAIVGGGDTAMEEALFLTRFASEVHVIHRRDEFRASQIMQDRVLNNPKVTVHWNTVVIDILGENAVTGAVLQDTASGETRELPVTGFFVAIGHKPNTDLFKGMLEMDEAGYIQTKPDSTYTEVPGVFVCGDAQDHVYRQAVTAAGTGCMAAIDAERWLAEQDVIEDTQTETEYHAAPAEGSASGEVVEA</sequence>
<keyword evidence="6 7" id="KW-0676">Redox-active center</keyword>
<dbReference type="Gene3D" id="3.50.50.60">
    <property type="entry name" value="FAD/NAD(P)-binding domain"/>
    <property type="match status" value="2"/>
</dbReference>
<keyword evidence="8" id="KW-0521">NADP</keyword>
<comment type="catalytic activity">
    <reaction evidence="7">
        <text>[thioredoxin]-dithiol + NADP(+) = [thioredoxin]-disulfide + NADPH + H(+)</text>
        <dbReference type="Rhea" id="RHEA:20345"/>
        <dbReference type="Rhea" id="RHEA-COMP:10698"/>
        <dbReference type="Rhea" id="RHEA-COMP:10700"/>
        <dbReference type="ChEBI" id="CHEBI:15378"/>
        <dbReference type="ChEBI" id="CHEBI:29950"/>
        <dbReference type="ChEBI" id="CHEBI:50058"/>
        <dbReference type="ChEBI" id="CHEBI:57783"/>
        <dbReference type="ChEBI" id="CHEBI:58349"/>
        <dbReference type="EC" id="1.8.1.9"/>
    </reaction>
</comment>
<dbReference type="InterPro" id="IPR050097">
    <property type="entry name" value="Ferredoxin-NADP_redctase_2"/>
</dbReference>
<dbReference type="OrthoDB" id="9806179at2"/>
<organism evidence="11 12">
    <name type="scientific">Rubricoccus marinus</name>
    <dbReference type="NCBI Taxonomy" id="716817"/>
    <lineage>
        <taxon>Bacteria</taxon>
        <taxon>Pseudomonadati</taxon>
        <taxon>Rhodothermota</taxon>
        <taxon>Rhodothermia</taxon>
        <taxon>Rhodothermales</taxon>
        <taxon>Rubricoccaceae</taxon>
        <taxon>Rubricoccus</taxon>
    </lineage>
</organism>
<evidence type="ECO:0000313" key="12">
    <source>
        <dbReference type="Proteomes" id="UP000216446"/>
    </source>
</evidence>
<dbReference type="InterPro" id="IPR008255">
    <property type="entry name" value="Pyr_nucl-diS_OxRdtase_2_AS"/>
</dbReference>
<comment type="caution">
    <text evidence="11">The sequence shown here is derived from an EMBL/GenBank/DDBJ whole genome shotgun (WGS) entry which is preliminary data.</text>
</comment>
<gene>
    <name evidence="11" type="ORF">BSZ36_11325</name>
</gene>
<dbReference type="Proteomes" id="UP000216446">
    <property type="component" value="Unassembled WGS sequence"/>
</dbReference>
<dbReference type="EMBL" id="MQWB01000001">
    <property type="protein sequence ID" value="OZC03521.1"/>
    <property type="molecule type" value="Genomic_DNA"/>
</dbReference>
<comment type="subunit">
    <text evidence="7">Homodimer.</text>
</comment>
<keyword evidence="3 7" id="KW-0274">FAD</keyword>
<evidence type="ECO:0000256" key="7">
    <source>
        <dbReference type="RuleBase" id="RU003880"/>
    </source>
</evidence>
<dbReference type="EC" id="1.8.1.9" evidence="7"/>
<dbReference type="GO" id="GO:0004791">
    <property type="term" value="F:thioredoxin-disulfide reductase (NADPH) activity"/>
    <property type="evidence" value="ECO:0007669"/>
    <property type="project" value="UniProtKB-UniRule"/>
</dbReference>
<feature type="region of interest" description="Disordered" evidence="9">
    <location>
        <begin position="359"/>
        <end position="378"/>
    </location>
</feature>
<dbReference type="PRINTS" id="PR00368">
    <property type="entry name" value="FADPNR"/>
</dbReference>
<comment type="similarity">
    <text evidence="1 7">Belongs to the class-II pyridine nucleotide-disulfide oxidoreductase family.</text>
</comment>
<dbReference type="AlphaFoldDB" id="A0A259U0L6"/>
<evidence type="ECO:0000313" key="11">
    <source>
        <dbReference type="EMBL" id="OZC03521.1"/>
    </source>
</evidence>
<name>A0A259U0L6_9BACT</name>
<dbReference type="InterPro" id="IPR036188">
    <property type="entry name" value="FAD/NAD-bd_sf"/>
</dbReference>